<protein>
    <submittedName>
        <fullName evidence="2">Uncharacterized protein</fullName>
    </submittedName>
</protein>
<dbReference type="AlphaFoldDB" id="A0A1F5B2M5"/>
<evidence type="ECO:0000313" key="2">
    <source>
        <dbReference type="EMBL" id="OGD24794.1"/>
    </source>
</evidence>
<reference evidence="2 3" key="1">
    <citation type="journal article" date="2016" name="Nat. Commun.">
        <title>Thousands of microbial genomes shed light on interconnected biogeochemical processes in an aquifer system.</title>
        <authorList>
            <person name="Anantharaman K."/>
            <person name="Brown C.T."/>
            <person name="Hug L.A."/>
            <person name="Sharon I."/>
            <person name="Castelle C.J."/>
            <person name="Probst A.J."/>
            <person name="Thomas B.C."/>
            <person name="Singh A."/>
            <person name="Wilkins M.J."/>
            <person name="Karaoz U."/>
            <person name="Brodie E.L."/>
            <person name="Williams K.H."/>
            <person name="Hubbard S.S."/>
            <person name="Banfield J.F."/>
        </authorList>
    </citation>
    <scope>NUCLEOTIDE SEQUENCE [LARGE SCALE GENOMIC DNA]</scope>
</reference>
<dbReference type="Proteomes" id="UP000176431">
    <property type="component" value="Unassembled WGS sequence"/>
</dbReference>
<organism evidence="2 3">
    <name type="scientific">Candidatus Azambacteria bacterium RIFCSPHIGHO2_01_FULL_40_24</name>
    <dbReference type="NCBI Taxonomy" id="1797301"/>
    <lineage>
        <taxon>Bacteria</taxon>
        <taxon>Candidatus Azamiibacteriota</taxon>
    </lineage>
</organism>
<comment type="caution">
    <text evidence="2">The sequence shown here is derived from an EMBL/GenBank/DDBJ whole genome shotgun (WGS) entry which is preliminary data.</text>
</comment>
<keyword evidence="1" id="KW-0812">Transmembrane</keyword>
<keyword evidence="1" id="KW-1133">Transmembrane helix</keyword>
<sequence length="115" mass="12528">MVNIPPTLPPSGTFGAFKPRVSPKRSFLPYLAIGAIILILVAGYYFFLYQGIGFSLTTPVIPGASPLTPIEVKVVQLSRFPFNVFDSPFYKSLKSYGALPVVADSLGRVNPFVPY</sequence>
<accession>A0A1F5B2M5</accession>
<feature type="transmembrane region" description="Helical" evidence="1">
    <location>
        <begin position="27"/>
        <end position="47"/>
    </location>
</feature>
<keyword evidence="1" id="KW-0472">Membrane</keyword>
<proteinExistence type="predicted"/>
<name>A0A1F5B2M5_9BACT</name>
<dbReference type="EMBL" id="MEYK01000032">
    <property type="protein sequence ID" value="OGD24794.1"/>
    <property type="molecule type" value="Genomic_DNA"/>
</dbReference>
<evidence type="ECO:0000313" key="3">
    <source>
        <dbReference type="Proteomes" id="UP000176431"/>
    </source>
</evidence>
<gene>
    <name evidence="2" type="ORF">A2819_00940</name>
</gene>
<evidence type="ECO:0000256" key="1">
    <source>
        <dbReference type="SAM" id="Phobius"/>
    </source>
</evidence>